<evidence type="ECO:0000256" key="2">
    <source>
        <dbReference type="SAM" id="MobiDB-lite"/>
    </source>
</evidence>
<reference evidence="3 4" key="1">
    <citation type="submission" date="2014-04" db="EMBL/GenBank/DDBJ databases">
        <title>Genome evolution of avian class.</title>
        <authorList>
            <person name="Zhang G."/>
            <person name="Li C."/>
        </authorList>
    </citation>
    <scope>NUCLEOTIDE SEQUENCE [LARGE SCALE GENOMIC DNA]</scope>
    <source>
        <strain evidence="3">BGI_N325</strain>
    </source>
</reference>
<evidence type="ECO:0000313" key="4">
    <source>
        <dbReference type="Proteomes" id="UP000053615"/>
    </source>
</evidence>
<sequence length="502" mass="57564">HSWKPTYVILSKHEEYLKNEIEALQEATENERKMYQDTITQYKEILKEHRDKYAETPLAQEYYKKKKEVEEIQNRVLKLSEKYKWKEDSCLDTMESVPFKSLNDWAIRIASLRQKTQEMLKLAAVATQESIELQKEAEELEKKINYFKKTFEETTEDENNSKMMEGKNQKSLEKPKEFKERVFEEIEHPSLLNDKHQLYKPLHVPCIPQKLVQSMQNVRFSMQGTETGRQEKPLELSVASSSSSSLAENSSQMIVDTEGTENPQIAQVPSITSLQNQMQFRLVIPPKQTSSKQQFESDNALTANQEVKCGDKEAEDEPKDSSYIPQDIHPHFKPNEDSPDTEEESTEQILRAPKPPEFVGTPDSKGKKTQFSKPPLFDFIHNLSCEEGTSKSPAFFSHMNFSQKSPGFNLFDSSDETEESYSVGNMNPLSPHKDIGSLFGKSESEDAFVFPFPSESTSHSFGDGKDDFSFPFAFGQDQRSSVSPPVKGFHSSLQNTKPFTFF</sequence>
<dbReference type="GO" id="GO:0048477">
    <property type="term" value="P:oogenesis"/>
    <property type="evidence" value="ECO:0007669"/>
    <property type="project" value="TreeGrafter"/>
</dbReference>
<accession>A0A091L308</accession>
<protein>
    <submittedName>
        <fullName evidence="3">Protein SIX6OS1</fullName>
    </submittedName>
</protein>
<keyword evidence="1" id="KW-0175">Coiled coil</keyword>
<dbReference type="Proteomes" id="UP000053615">
    <property type="component" value="Unassembled WGS sequence"/>
</dbReference>
<dbReference type="AlphaFoldDB" id="A0A091L308"/>
<dbReference type="GO" id="GO:0010705">
    <property type="term" value="P:meiotic DNA double-strand break processing involved in reciprocal meiotic recombination"/>
    <property type="evidence" value="ECO:0007669"/>
    <property type="project" value="TreeGrafter"/>
</dbReference>
<name>A0A091L308_COLST</name>
<dbReference type="EMBL" id="KK552811">
    <property type="protein sequence ID" value="KFP34284.1"/>
    <property type="molecule type" value="Genomic_DNA"/>
</dbReference>
<dbReference type="PANTHER" id="PTHR35449">
    <property type="entry name" value="PROTEIN SIX6OS1"/>
    <property type="match status" value="1"/>
</dbReference>
<feature type="region of interest" description="Disordered" evidence="2">
    <location>
        <begin position="288"/>
        <end position="371"/>
    </location>
</feature>
<dbReference type="Pfam" id="PF15676">
    <property type="entry name" value="S6OS1"/>
    <property type="match status" value="1"/>
</dbReference>
<dbReference type="GO" id="GO:0007283">
    <property type="term" value="P:spermatogenesis"/>
    <property type="evidence" value="ECO:0007669"/>
    <property type="project" value="TreeGrafter"/>
</dbReference>
<dbReference type="PANTHER" id="PTHR35449:SF1">
    <property type="entry name" value="PROTEIN SIX6OS1"/>
    <property type="match status" value="1"/>
</dbReference>
<feature type="compositionally biased region" description="Acidic residues" evidence="2">
    <location>
        <begin position="337"/>
        <end position="346"/>
    </location>
</feature>
<proteinExistence type="predicted"/>
<feature type="compositionally biased region" description="Polar residues" evidence="2">
    <location>
        <begin position="288"/>
        <end position="305"/>
    </location>
</feature>
<dbReference type="InterPro" id="IPR031380">
    <property type="entry name" value="SIX6OS1"/>
</dbReference>
<dbReference type="GO" id="GO:0007129">
    <property type="term" value="P:homologous chromosome pairing at meiosis"/>
    <property type="evidence" value="ECO:0007669"/>
    <property type="project" value="TreeGrafter"/>
</dbReference>
<evidence type="ECO:0000313" key="3">
    <source>
        <dbReference type="EMBL" id="KFP34284.1"/>
    </source>
</evidence>
<feature type="non-terminal residue" evidence="3">
    <location>
        <position position="1"/>
    </location>
</feature>
<feature type="non-terminal residue" evidence="3">
    <location>
        <position position="502"/>
    </location>
</feature>
<dbReference type="GO" id="GO:0000801">
    <property type="term" value="C:central element"/>
    <property type="evidence" value="ECO:0007669"/>
    <property type="project" value="TreeGrafter"/>
</dbReference>
<feature type="coiled-coil region" evidence="1">
    <location>
        <begin position="10"/>
        <end position="52"/>
    </location>
</feature>
<keyword evidence="4" id="KW-1185">Reference proteome</keyword>
<evidence type="ECO:0000256" key="1">
    <source>
        <dbReference type="SAM" id="Coils"/>
    </source>
</evidence>
<gene>
    <name evidence="3" type="ORF">N325_00906</name>
</gene>
<feature type="compositionally biased region" description="Low complexity" evidence="2">
    <location>
        <begin position="235"/>
        <end position="251"/>
    </location>
</feature>
<organism evidence="3 4">
    <name type="scientific">Colius striatus</name>
    <name type="common">Speckled mousebird</name>
    <dbReference type="NCBI Taxonomy" id="57412"/>
    <lineage>
        <taxon>Eukaryota</taxon>
        <taxon>Metazoa</taxon>
        <taxon>Chordata</taxon>
        <taxon>Craniata</taxon>
        <taxon>Vertebrata</taxon>
        <taxon>Euteleostomi</taxon>
        <taxon>Archelosauria</taxon>
        <taxon>Archosauria</taxon>
        <taxon>Dinosauria</taxon>
        <taxon>Saurischia</taxon>
        <taxon>Theropoda</taxon>
        <taxon>Coelurosauria</taxon>
        <taxon>Aves</taxon>
        <taxon>Neognathae</taxon>
        <taxon>Neoaves</taxon>
        <taxon>Telluraves</taxon>
        <taxon>Coraciimorphae</taxon>
        <taxon>Coliiformes</taxon>
        <taxon>Coliidae</taxon>
        <taxon>Colius</taxon>
    </lineage>
</organism>
<feature type="compositionally biased region" description="Basic and acidic residues" evidence="2">
    <location>
        <begin position="164"/>
        <end position="175"/>
    </location>
</feature>
<feature type="region of interest" description="Disordered" evidence="2">
    <location>
        <begin position="224"/>
        <end position="263"/>
    </location>
</feature>
<feature type="region of interest" description="Disordered" evidence="2">
    <location>
        <begin position="155"/>
        <end position="175"/>
    </location>
</feature>